<dbReference type="RefSeq" id="XP_022657978.1">
    <property type="nucleotide sequence ID" value="XM_022802243.1"/>
</dbReference>
<dbReference type="CDD" id="cd00096">
    <property type="entry name" value="Ig"/>
    <property type="match status" value="2"/>
</dbReference>
<dbReference type="GO" id="GO:0005886">
    <property type="term" value="C:plasma membrane"/>
    <property type="evidence" value="ECO:0007669"/>
    <property type="project" value="TreeGrafter"/>
</dbReference>
<evidence type="ECO:0000256" key="7">
    <source>
        <dbReference type="SAM" id="MobiDB-lite"/>
    </source>
</evidence>
<keyword evidence="4" id="KW-1015">Disulfide bond</keyword>
<dbReference type="Proteomes" id="UP000594260">
    <property type="component" value="Unplaced"/>
</dbReference>
<dbReference type="SMART" id="SM00409">
    <property type="entry name" value="IG"/>
    <property type="match status" value="9"/>
</dbReference>
<dbReference type="InterPro" id="IPR036179">
    <property type="entry name" value="Ig-like_dom_sf"/>
</dbReference>
<feature type="domain" description="Ig-like" evidence="9">
    <location>
        <begin position="672"/>
        <end position="769"/>
    </location>
</feature>
<dbReference type="FunCoup" id="A0A7M7JWR1">
    <property type="interactions" value="59"/>
</dbReference>
<dbReference type="CDD" id="cd00063">
    <property type="entry name" value="FN3"/>
    <property type="match status" value="1"/>
</dbReference>
<dbReference type="InterPro" id="IPR013162">
    <property type="entry name" value="CD80_C2-set"/>
</dbReference>
<evidence type="ECO:0000256" key="6">
    <source>
        <dbReference type="ARBA" id="ARBA00023319"/>
    </source>
</evidence>
<dbReference type="SMART" id="SM00408">
    <property type="entry name" value="IGc2"/>
    <property type="match status" value="8"/>
</dbReference>
<dbReference type="SUPFAM" id="SSF49265">
    <property type="entry name" value="Fibronectin type III"/>
    <property type="match status" value="1"/>
</dbReference>
<sequence>MRTTTTTKRAATITATVVTETTTTTTFAATSIRRKRRRRPAALVAWLLQLPILIVLASPAVAVQSFRLLPSDSEVVEGGSVILRCEVDNQEGDVQWAKDGFVLGYDRAVPGYERYSMTGKARRGEHNLLVVNATVDDDGEYQCQVAPKGNSRAIWANAKLTVLLPPKTIEIANYLNNSPVEVKQQETIQLSCLVGQSKPPAEIKWFRNNAEIHRPDMIEYKTLEGDSGRHSAVSTITLRPSPEDNGVAYACQAHHHKLKPPLTTLVRLSVLFPPDPPEILGYSEGEVLRAGNAVTLRCVSRGGNPLASVLWYRGSDTKPCDSSFSSSDRNSVNTLNFIANASDNNAIYRCVATNPVSKPETAQVKLSVHYGPYMVTVEPDGPSSAKVGDRVTMRCRTAPSNPKADISWTVDGRPVNGSKLTSRHVDGGWVTSSELSVAITKQDRQMKVFICYAVNIALGETVVQTAAIDIIYPPSPPVIYGYLESKPMKAGEQYALTCVTKGGNPAPQHAWFRGNNRVESSVKNDNLTVKSEIVFTASEKDNGRPIRCEASQKNSVPQKKSVTPKVLFGPFNVTVHQVGQLVASHNATFECRTGPSNPRPEITWWKNDKLVEAGQQEIEVSSIHGGVIIVSRLSLNPLQVNDHGATIRCQATNRALQRSEHHTVDLIVDHAPVINLRIDSLTFFEGDAALVQNLVISAYPPVTRFEWMHEGRRIPLAKEPEKYRGGPRHRITYRNDVLNFTEIHRNDSGVYILKAQNAVGWGETNFTIDVHYPASITHIDEVVYADDGSNPSLQCQVDAHPVYNDTIYWEREGFDMSRTRTTFKGRADEKTATSFLTIFNVSKADIGVFNCIANNRLVTTSAQRGAMLVVNFKPKIERHPALAKAAANETGTARLPCQANGARDVTFSWRRKNVQLQPGAKYEIIQRRLEGSFVQWESELVISDVRTSDYGNYTCVAHNDLGSDHAQVLLTTVGSPEIPGFVSLSNATYNSMTVSWQPGFSGGLAQSFKLRYRPRDKVQEGFSYREVPTPKQFNMTVSGLEMDTEYEFSLLAYNSIGESNFSEPIFERTLDEILPPSGQSLPSAISKVDIPKMIITSVSVVGTSLLFLNILLVICFVRKKKGKRQKDEGTYHSYSEESEHSATKPAAIEMYAPPPSYTNATVAETVSSTSDKSDTAHFSCSDDSTSKPSFILEGTSLPANTVETNLHYQPAAHSTLPTFHHPDDSSLVTGGAKPQVAASGTDRHATLPARHHHHRVHYAPEVQRRLSEAEYPYFRAGSGPPTPPGRTSASANGVGSAPPGVVGPVAPAGAVGVSLRGDMYNVGYISYPHAELTSFNSNPLATATQRISEHDGHLV</sequence>
<dbReference type="GO" id="GO:0050839">
    <property type="term" value="F:cell adhesion molecule binding"/>
    <property type="evidence" value="ECO:0007669"/>
    <property type="project" value="TreeGrafter"/>
</dbReference>
<evidence type="ECO:0000313" key="11">
    <source>
        <dbReference type="EnsemblMetazoa" id="XP_022657976"/>
    </source>
</evidence>
<keyword evidence="6" id="KW-0393">Immunoglobulin domain</keyword>
<organism evidence="11 12">
    <name type="scientific">Varroa destructor</name>
    <name type="common">Honeybee mite</name>
    <dbReference type="NCBI Taxonomy" id="109461"/>
    <lineage>
        <taxon>Eukaryota</taxon>
        <taxon>Metazoa</taxon>
        <taxon>Ecdysozoa</taxon>
        <taxon>Arthropoda</taxon>
        <taxon>Chelicerata</taxon>
        <taxon>Arachnida</taxon>
        <taxon>Acari</taxon>
        <taxon>Parasitiformes</taxon>
        <taxon>Mesostigmata</taxon>
        <taxon>Gamasina</taxon>
        <taxon>Dermanyssoidea</taxon>
        <taxon>Varroidae</taxon>
        <taxon>Varroa</taxon>
    </lineage>
</organism>
<evidence type="ECO:0008006" key="13">
    <source>
        <dbReference type="Google" id="ProtNLM"/>
    </source>
</evidence>
<evidence type="ECO:0000259" key="10">
    <source>
        <dbReference type="PROSITE" id="PS50853"/>
    </source>
</evidence>
<dbReference type="Pfam" id="PF08205">
    <property type="entry name" value="C2-set_2"/>
    <property type="match status" value="4"/>
</dbReference>
<dbReference type="Gene3D" id="2.60.40.10">
    <property type="entry name" value="Immunoglobulins"/>
    <property type="match status" value="10"/>
</dbReference>
<feature type="domain" description="Ig-like" evidence="9">
    <location>
        <begin position="59"/>
        <end position="161"/>
    </location>
</feature>
<keyword evidence="12" id="KW-1185">Reference proteome</keyword>
<dbReference type="InterPro" id="IPR003006">
    <property type="entry name" value="Ig/MHC_CS"/>
</dbReference>
<feature type="domain" description="Fibronectin type-III" evidence="10">
    <location>
        <begin position="978"/>
        <end position="1072"/>
    </location>
</feature>
<dbReference type="EnsemblMetazoa" id="XM_022802243">
    <property type="protein sequence ID" value="XP_022657978"/>
    <property type="gene ID" value="LOC111249008"/>
</dbReference>
<feature type="domain" description="Ig-like" evidence="9">
    <location>
        <begin position="372"/>
        <end position="469"/>
    </location>
</feature>
<dbReference type="PANTHER" id="PTHR11640">
    <property type="entry name" value="NEPHRIN"/>
    <property type="match status" value="1"/>
</dbReference>
<feature type="domain" description="Ig-like" evidence="9">
    <location>
        <begin position="564"/>
        <end position="665"/>
    </location>
</feature>
<feature type="domain" description="Ig-like" evidence="9">
    <location>
        <begin position="773"/>
        <end position="869"/>
    </location>
</feature>
<dbReference type="InterPro" id="IPR036116">
    <property type="entry name" value="FN3_sf"/>
</dbReference>
<dbReference type="RefSeq" id="XP_022657976.1">
    <property type="nucleotide sequence ID" value="XM_022802241.1"/>
</dbReference>
<feature type="compositionally biased region" description="Low complexity" evidence="7">
    <location>
        <begin position="1275"/>
        <end position="1295"/>
    </location>
</feature>
<dbReference type="Pfam" id="PF13927">
    <property type="entry name" value="Ig_3"/>
    <property type="match status" value="2"/>
</dbReference>
<dbReference type="SUPFAM" id="SSF48726">
    <property type="entry name" value="Immunoglobulin"/>
    <property type="match status" value="9"/>
</dbReference>
<feature type="domain" description="Ig-like" evidence="9">
    <location>
        <begin position="277"/>
        <end position="367"/>
    </location>
</feature>
<accession>A0A7M7JWR1</accession>
<keyword evidence="2" id="KW-0677">Repeat</keyword>
<dbReference type="Pfam" id="PF00041">
    <property type="entry name" value="fn3"/>
    <property type="match status" value="1"/>
</dbReference>
<dbReference type="GO" id="GO:0098609">
    <property type="term" value="P:cell-cell adhesion"/>
    <property type="evidence" value="ECO:0007669"/>
    <property type="project" value="TreeGrafter"/>
</dbReference>
<evidence type="ECO:0000256" key="2">
    <source>
        <dbReference type="ARBA" id="ARBA00022737"/>
    </source>
</evidence>
<dbReference type="InterPro" id="IPR051275">
    <property type="entry name" value="Cell_adhesion_signaling"/>
</dbReference>
<feature type="transmembrane region" description="Helical" evidence="8">
    <location>
        <begin position="41"/>
        <end position="62"/>
    </location>
</feature>
<evidence type="ECO:0000256" key="4">
    <source>
        <dbReference type="ARBA" id="ARBA00023157"/>
    </source>
</evidence>
<evidence type="ECO:0000256" key="1">
    <source>
        <dbReference type="ARBA" id="ARBA00004479"/>
    </source>
</evidence>
<feature type="domain" description="Ig-like" evidence="9">
    <location>
        <begin position="874"/>
        <end position="971"/>
    </location>
</feature>
<evidence type="ECO:0000256" key="8">
    <source>
        <dbReference type="SAM" id="Phobius"/>
    </source>
</evidence>
<feature type="transmembrane region" description="Helical" evidence="8">
    <location>
        <begin position="1093"/>
        <end position="1117"/>
    </location>
</feature>
<dbReference type="OMA" id="IEGYSPG"/>
<dbReference type="PROSITE" id="PS50835">
    <property type="entry name" value="IG_LIKE"/>
    <property type="match status" value="9"/>
</dbReference>
<dbReference type="InterPro" id="IPR013098">
    <property type="entry name" value="Ig_I-set"/>
</dbReference>
<evidence type="ECO:0000256" key="3">
    <source>
        <dbReference type="ARBA" id="ARBA00023136"/>
    </source>
</evidence>
<dbReference type="InterPro" id="IPR003961">
    <property type="entry name" value="FN3_dom"/>
</dbReference>
<keyword evidence="8" id="KW-0812">Transmembrane</keyword>
<dbReference type="Pfam" id="PF07679">
    <property type="entry name" value="I-set"/>
    <property type="match status" value="2"/>
</dbReference>
<feature type="domain" description="Ig-like" evidence="9">
    <location>
        <begin position="476"/>
        <end position="563"/>
    </location>
</feature>
<keyword evidence="8" id="KW-1133">Transmembrane helix</keyword>
<dbReference type="KEGG" id="vde:111249008"/>
<comment type="subcellular location">
    <subcellularLocation>
        <location evidence="1">Membrane</location>
        <topology evidence="1">Single-pass type I membrane protein</topology>
    </subcellularLocation>
</comment>
<feature type="domain" description="Ig-like" evidence="9">
    <location>
        <begin position="166"/>
        <end position="269"/>
    </location>
</feature>
<keyword evidence="5" id="KW-0325">Glycoprotein</keyword>
<dbReference type="GO" id="GO:0030154">
    <property type="term" value="P:cell differentiation"/>
    <property type="evidence" value="ECO:0007669"/>
    <property type="project" value="UniProtKB-ARBA"/>
</dbReference>
<protein>
    <recommendedName>
        <fullName evidence="13">Nephrin</fullName>
    </recommendedName>
</protein>
<evidence type="ECO:0000313" key="12">
    <source>
        <dbReference type="Proteomes" id="UP000594260"/>
    </source>
</evidence>
<dbReference type="InterPro" id="IPR003599">
    <property type="entry name" value="Ig_sub"/>
</dbReference>
<dbReference type="GO" id="GO:0005911">
    <property type="term" value="C:cell-cell junction"/>
    <property type="evidence" value="ECO:0007669"/>
    <property type="project" value="TreeGrafter"/>
</dbReference>
<dbReference type="InterPro" id="IPR003598">
    <property type="entry name" value="Ig_sub2"/>
</dbReference>
<dbReference type="GeneID" id="111249008"/>
<evidence type="ECO:0000256" key="5">
    <source>
        <dbReference type="ARBA" id="ARBA00023180"/>
    </source>
</evidence>
<dbReference type="OrthoDB" id="10028801at2759"/>
<dbReference type="SMART" id="SM00060">
    <property type="entry name" value="FN3"/>
    <property type="match status" value="1"/>
</dbReference>
<proteinExistence type="predicted"/>
<dbReference type="InParanoid" id="A0A7M7JWR1"/>
<feature type="region of interest" description="Disordered" evidence="7">
    <location>
        <begin position="1273"/>
        <end position="1295"/>
    </location>
</feature>
<name>A0A7M7JWR1_VARDE</name>
<reference evidence="11" key="1">
    <citation type="submission" date="2021-01" db="UniProtKB">
        <authorList>
            <consortium name="EnsemblMetazoa"/>
        </authorList>
    </citation>
    <scope>IDENTIFICATION</scope>
</reference>
<keyword evidence="3 8" id="KW-0472">Membrane</keyword>
<dbReference type="PANTHER" id="PTHR11640:SF136">
    <property type="entry name" value="NEPHRIN"/>
    <property type="match status" value="1"/>
</dbReference>
<dbReference type="InterPro" id="IPR007110">
    <property type="entry name" value="Ig-like_dom"/>
</dbReference>
<dbReference type="InterPro" id="IPR013783">
    <property type="entry name" value="Ig-like_fold"/>
</dbReference>
<dbReference type="GO" id="GO:0009653">
    <property type="term" value="P:anatomical structure morphogenesis"/>
    <property type="evidence" value="ECO:0007669"/>
    <property type="project" value="UniProtKB-ARBA"/>
</dbReference>
<dbReference type="EnsemblMetazoa" id="XM_022802241">
    <property type="protein sequence ID" value="XP_022657976"/>
    <property type="gene ID" value="LOC111249008"/>
</dbReference>
<evidence type="ECO:0000259" key="9">
    <source>
        <dbReference type="PROSITE" id="PS50835"/>
    </source>
</evidence>
<dbReference type="PROSITE" id="PS00290">
    <property type="entry name" value="IG_MHC"/>
    <property type="match status" value="1"/>
</dbReference>
<dbReference type="PROSITE" id="PS50853">
    <property type="entry name" value="FN3"/>
    <property type="match status" value="1"/>
</dbReference>